<comment type="caution">
    <text evidence="2">The sequence shown here is derived from an EMBL/GenBank/DDBJ whole genome shotgun (WGS) entry which is preliminary data.</text>
</comment>
<feature type="compositionally biased region" description="Low complexity" evidence="1">
    <location>
        <begin position="1"/>
        <end position="14"/>
    </location>
</feature>
<sequence length="146" mass="15768">MRTHTSPSLLSPTPVSGEQRSPESSSLDDSWVLSDLLAQRSVETEPVEDNQPDGHVRDSAASPTTSQEPENNADLPNEATEGKVHNTAKAKAAAEAAGAERDKAQAEEVVRAAAISLLQLGKRHAEKMVQQSVMMQRRLAVKRNPH</sequence>
<feature type="region of interest" description="Disordered" evidence="1">
    <location>
        <begin position="1"/>
        <end position="101"/>
    </location>
</feature>
<name>A0A9W6XNP8_9STRA</name>
<protein>
    <submittedName>
        <fullName evidence="2">Unnamed protein product</fullName>
    </submittedName>
</protein>
<keyword evidence="3" id="KW-1185">Reference proteome</keyword>
<feature type="compositionally biased region" description="Polar residues" evidence="1">
    <location>
        <begin position="61"/>
        <end position="70"/>
    </location>
</feature>
<accession>A0A9W6XNP8</accession>
<dbReference type="AlphaFoldDB" id="A0A9W6XNP8"/>
<evidence type="ECO:0000313" key="2">
    <source>
        <dbReference type="EMBL" id="GMF42301.1"/>
    </source>
</evidence>
<reference evidence="2" key="1">
    <citation type="submission" date="2023-04" db="EMBL/GenBank/DDBJ databases">
        <title>Phytophthora fragariaefolia NBRC 109709.</title>
        <authorList>
            <person name="Ichikawa N."/>
            <person name="Sato H."/>
            <person name="Tonouchi N."/>
        </authorList>
    </citation>
    <scope>NUCLEOTIDE SEQUENCE</scope>
    <source>
        <strain evidence="2">NBRC 109709</strain>
    </source>
</reference>
<organism evidence="2 3">
    <name type="scientific">Phytophthora fragariaefolia</name>
    <dbReference type="NCBI Taxonomy" id="1490495"/>
    <lineage>
        <taxon>Eukaryota</taxon>
        <taxon>Sar</taxon>
        <taxon>Stramenopiles</taxon>
        <taxon>Oomycota</taxon>
        <taxon>Peronosporomycetes</taxon>
        <taxon>Peronosporales</taxon>
        <taxon>Peronosporaceae</taxon>
        <taxon>Phytophthora</taxon>
    </lineage>
</organism>
<evidence type="ECO:0000313" key="3">
    <source>
        <dbReference type="Proteomes" id="UP001165121"/>
    </source>
</evidence>
<evidence type="ECO:0000256" key="1">
    <source>
        <dbReference type="SAM" id="MobiDB-lite"/>
    </source>
</evidence>
<gene>
    <name evidence="2" type="ORF">Pfra01_001377500</name>
</gene>
<dbReference type="Proteomes" id="UP001165121">
    <property type="component" value="Unassembled WGS sequence"/>
</dbReference>
<proteinExistence type="predicted"/>
<feature type="compositionally biased region" description="Low complexity" evidence="1">
    <location>
        <begin position="24"/>
        <end position="37"/>
    </location>
</feature>
<dbReference type="EMBL" id="BSXT01001421">
    <property type="protein sequence ID" value="GMF42301.1"/>
    <property type="molecule type" value="Genomic_DNA"/>
</dbReference>